<dbReference type="Gene3D" id="2.60.120.200">
    <property type="match status" value="1"/>
</dbReference>
<keyword evidence="3" id="KW-0964">Secreted</keyword>
<dbReference type="InterPro" id="IPR013320">
    <property type="entry name" value="ConA-like_dom_sf"/>
</dbReference>
<dbReference type="InterPro" id="IPR001343">
    <property type="entry name" value="Hemolysn_Ca-bd"/>
</dbReference>
<evidence type="ECO:0000313" key="6">
    <source>
        <dbReference type="EMBL" id="TNC52719.1"/>
    </source>
</evidence>
<organism evidence="6 7">
    <name type="scientific">Rubellimicrobium rubrum</name>
    <dbReference type="NCBI Taxonomy" id="2585369"/>
    <lineage>
        <taxon>Bacteria</taxon>
        <taxon>Pseudomonadati</taxon>
        <taxon>Pseudomonadota</taxon>
        <taxon>Alphaproteobacteria</taxon>
        <taxon>Rhodobacterales</taxon>
        <taxon>Roseobacteraceae</taxon>
        <taxon>Rubellimicrobium</taxon>
    </lineage>
</organism>
<dbReference type="GO" id="GO:0005576">
    <property type="term" value="C:extracellular region"/>
    <property type="evidence" value="ECO:0007669"/>
    <property type="project" value="UniProtKB-SubCell"/>
</dbReference>
<protein>
    <submittedName>
        <fullName evidence="6">Glycosyl hydrolase family protein</fullName>
    </submittedName>
</protein>
<dbReference type="SUPFAM" id="SSF51120">
    <property type="entry name" value="beta-Roll"/>
    <property type="match status" value="1"/>
</dbReference>
<sequence>MSIELYSISQTPLQGGWLTSSWKSGQSTILEWQNDNVGKLADGTITLTLDKTGVSNPWASGEIQSQDKDALGTWSWTAQAPKMVDGAVFGLFTYQADYRNPWLEFDFEFVGADTTHVELAMHMAQPDGSVRHHGQTVALGFDAARGFHDYAVTVTGTDATFTIDGKVVSVMDVSDLGPGAVWKTGEMKSYVDLWPADPRYNGWTGVWTGQAVPLTAYVRNASTPGSLPTTQPDPTPTTPPGLTLNGDGKANSLSGQGGNDLIRGHGAGDHLHGRSGDDVIYGGSGDDQVWGGLGNDTLLGDGGNDRFGGGAGDDRLDGGLGNDTITGGTGNDTLLGRDRDDTLLGGDGSDFLQGGIGNDTLDGGAGADRMEGGTGD</sequence>
<evidence type="ECO:0000256" key="4">
    <source>
        <dbReference type="SAM" id="MobiDB-lite"/>
    </source>
</evidence>
<keyword evidence="7" id="KW-1185">Reference proteome</keyword>
<dbReference type="Gene3D" id="2.150.10.10">
    <property type="entry name" value="Serralysin-like metalloprotease, C-terminal"/>
    <property type="match status" value="3"/>
</dbReference>
<dbReference type="PROSITE" id="PS51762">
    <property type="entry name" value="GH16_2"/>
    <property type="match status" value="1"/>
</dbReference>
<dbReference type="GO" id="GO:0005509">
    <property type="term" value="F:calcium ion binding"/>
    <property type="evidence" value="ECO:0007669"/>
    <property type="project" value="InterPro"/>
</dbReference>
<feature type="domain" description="GH16" evidence="5">
    <location>
        <begin position="6"/>
        <end position="226"/>
    </location>
</feature>
<dbReference type="OrthoDB" id="7667126at2"/>
<dbReference type="PROSITE" id="PS00330">
    <property type="entry name" value="HEMOLYSIN_CALCIUM"/>
    <property type="match status" value="2"/>
</dbReference>
<accession>A0A5C4N6H2</accession>
<dbReference type="PRINTS" id="PR00313">
    <property type="entry name" value="CABNDNGRPT"/>
</dbReference>
<dbReference type="GO" id="GO:0005975">
    <property type="term" value="P:carbohydrate metabolic process"/>
    <property type="evidence" value="ECO:0007669"/>
    <property type="project" value="InterPro"/>
</dbReference>
<dbReference type="InterPro" id="IPR000757">
    <property type="entry name" value="Beta-glucanase-like"/>
</dbReference>
<dbReference type="InterPro" id="IPR018511">
    <property type="entry name" value="Hemolysin-typ_Ca-bd_CS"/>
</dbReference>
<feature type="non-terminal residue" evidence="6">
    <location>
        <position position="376"/>
    </location>
</feature>
<evidence type="ECO:0000256" key="2">
    <source>
        <dbReference type="ARBA" id="ARBA00006865"/>
    </source>
</evidence>
<feature type="compositionally biased region" description="Basic and acidic residues" evidence="4">
    <location>
        <begin position="262"/>
        <end position="277"/>
    </location>
</feature>
<feature type="compositionally biased region" description="Low complexity" evidence="4">
    <location>
        <begin position="322"/>
        <end position="334"/>
    </location>
</feature>
<comment type="caution">
    <text evidence="6">The sequence shown here is derived from an EMBL/GenBank/DDBJ whole genome shotgun (WGS) entry which is preliminary data.</text>
</comment>
<dbReference type="InterPro" id="IPR050557">
    <property type="entry name" value="RTX_toxin/Mannuronan_C5-epim"/>
</dbReference>
<reference evidence="6 7" key="1">
    <citation type="submission" date="2019-06" db="EMBL/GenBank/DDBJ databases">
        <title>YIM 131921 draft genome.</title>
        <authorList>
            <person name="Jiang L."/>
        </authorList>
    </citation>
    <scope>NUCLEOTIDE SEQUENCE [LARGE SCALE GENOMIC DNA]</scope>
    <source>
        <strain evidence="6 7">YIM 131921</strain>
    </source>
</reference>
<dbReference type="PANTHER" id="PTHR38340">
    <property type="entry name" value="S-LAYER PROTEIN"/>
    <property type="match status" value="1"/>
</dbReference>
<dbReference type="Pfam" id="PF00722">
    <property type="entry name" value="Glyco_hydro_16"/>
    <property type="match status" value="1"/>
</dbReference>
<dbReference type="AlphaFoldDB" id="A0A5C4N6H2"/>
<dbReference type="SUPFAM" id="SSF49899">
    <property type="entry name" value="Concanavalin A-like lectins/glucanases"/>
    <property type="match status" value="1"/>
</dbReference>
<dbReference type="Proteomes" id="UP000305887">
    <property type="component" value="Unassembled WGS sequence"/>
</dbReference>
<feature type="region of interest" description="Disordered" evidence="4">
    <location>
        <begin position="304"/>
        <end position="376"/>
    </location>
</feature>
<feature type="region of interest" description="Disordered" evidence="4">
    <location>
        <begin position="222"/>
        <end position="283"/>
    </location>
</feature>
<keyword evidence="6" id="KW-0378">Hydrolase</keyword>
<dbReference type="PANTHER" id="PTHR38340:SF1">
    <property type="entry name" value="S-LAYER PROTEIN"/>
    <property type="match status" value="1"/>
</dbReference>
<comment type="subcellular location">
    <subcellularLocation>
        <location evidence="1">Secreted</location>
    </subcellularLocation>
</comment>
<gene>
    <name evidence="6" type="ORF">FHG66_00005</name>
</gene>
<proteinExistence type="inferred from homology"/>
<name>A0A5C4N6H2_9RHOB</name>
<evidence type="ECO:0000256" key="3">
    <source>
        <dbReference type="ARBA" id="ARBA00022525"/>
    </source>
</evidence>
<dbReference type="Pfam" id="PF00353">
    <property type="entry name" value="HemolysinCabind"/>
    <property type="match status" value="3"/>
</dbReference>
<evidence type="ECO:0000256" key="1">
    <source>
        <dbReference type="ARBA" id="ARBA00004613"/>
    </source>
</evidence>
<dbReference type="InterPro" id="IPR011049">
    <property type="entry name" value="Serralysin-like_metalloprot_C"/>
</dbReference>
<dbReference type="GO" id="GO:0004553">
    <property type="term" value="F:hydrolase activity, hydrolyzing O-glycosyl compounds"/>
    <property type="evidence" value="ECO:0007669"/>
    <property type="project" value="InterPro"/>
</dbReference>
<dbReference type="EMBL" id="VDFU01000001">
    <property type="protein sequence ID" value="TNC52719.1"/>
    <property type="molecule type" value="Genomic_DNA"/>
</dbReference>
<dbReference type="RefSeq" id="WP_139074483.1">
    <property type="nucleotide sequence ID" value="NZ_VDFU01000001.1"/>
</dbReference>
<evidence type="ECO:0000313" key="7">
    <source>
        <dbReference type="Proteomes" id="UP000305887"/>
    </source>
</evidence>
<evidence type="ECO:0000259" key="5">
    <source>
        <dbReference type="PROSITE" id="PS51762"/>
    </source>
</evidence>
<comment type="similarity">
    <text evidence="2">Belongs to the glycosyl hydrolase 16 family.</text>
</comment>